<feature type="compositionally biased region" description="Low complexity" evidence="1">
    <location>
        <begin position="71"/>
        <end position="84"/>
    </location>
</feature>
<name>A0A6J4MAJ2_9CHLR</name>
<reference evidence="2" key="1">
    <citation type="submission" date="2020-02" db="EMBL/GenBank/DDBJ databases">
        <authorList>
            <person name="Meier V. D."/>
        </authorList>
    </citation>
    <scope>NUCLEOTIDE SEQUENCE</scope>
    <source>
        <strain evidence="2">AVDCRST_MAG93</strain>
    </source>
</reference>
<feature type="region of interest" description="Disordered" evidence="1">
    <location>
        <begin position="54"/>
        <end position="91"/>
    </location>
</feature>
<protein>
    <submittedName>
        <fullName evidence="2">Uncharacterized protein</fullName>
    </submittedName>
</protein>
<organism evidence="2">
    <name type="scientific">uncultured Chloroflexia bacterium</name>
    <dbReference type="NCBI Taxonomy" id="1672391"/>
    <lineage>
        <taxon>Bacteria</taxon>
        <taxon>Bacillati</taxon>
        <taxon>Chloroflexota</taxon>
        <taxon>Chloroflexia</taxon>
        <taxon>environmental samples</taxon>
    </lineage>
</organism>
<proteinExistence type="predicted"/>
<feature type="non-terminal residue" evidence="2">
    <location>
        <position position="1"/>
    </location>
</feature>
<dbReference type="AlphaFoldDB" id="A0A6J4MAJ2"/>
<evidence type="ECO:0000313" key="2">
    <source>
        <dbReference type="EMBL" id="CAA9353836.1"/>
    </source>
</evidence>
<evidence type="ECO:0000256" key="1">
    <source>
        <dbReference type="SAM" id="MobiDB-lite"/>
    </source>
</evidence>
<sequence length="91" mass="9298">WLPKSPPAATVEAMISSKTASPQITPSRSISVTLADVRAVKILLPTATPTSARKRYCAPTRRDPVCGGSGAPSASRPPRSSAGSKKVAALG</sequence>
<dbReference type="EMBL" id="CADCTR010002448">
    <property type="protein sequence ID" value="CAA9353836.1"/>
    <property type="molecule type" value="Genomic_DNA"/>
</dbReference>
<accession>A0A6J4MAJ2</accession>
<gene>
    <name evidence="2" type="ORF">AVDCRST_MAG93-7251</name>
</gene>
<feature type="non-terminal residue" evidence="2">
    <location>
        <position position="91"/>
    </location>
</feature>